<sequence>MAQWNHGLCGCFDDCGTCLVTYFVPCYTHGKNAEAVGDSCLLCGLSLFVPLLDLFAMTSIRGKVREQHGIDGSFVGDFLVTCFCPLCSLVQVAQQVKGAPGGHAISRS</sequence>
<dbReference type="InterPro" id="IPR006461">
    <property type="entry name" value="PLAC_motif_containing"/>
</dbReference>
<dbReference type="Pfam" id="PF04749">
    <property type="entry name" value="PLAC8"/>
    <property type="match status" value="1"/>
</dbReference>
<dbReference type="RefSeq" id="XP_020901074.1">
    <property type="nucleotide sequence ID" value="XM_021045415.2"/>
</dbReference>
<dbReference type="AlphaFoldDB" id="A0A913X9L5"/>
<dbReference type="Proteomes" id="UP000887567">
    <property type="component" value="Unplaced"/>
</dbReference>
<organism evidence="2 3">
    <name type="scientific">Exaiptasia diaphana</name>
    <name type="common">Tropical sea anemone</name>
    <name type="synonym">Aiptasia pulchella</name>
    <dbReference type="NCBI Taxonomy" id="2652724"/>
    <lineage>
        <taxon>Eukaryota</taxon>
        <taxon>Metazoa</taxon>
        <taxon>Cnidaria</taxon>
        <taxon>Anthozoa</taxon>
        <taxon>Hexacorallia</taxon>
        <taxon>Actiniaria</taxon>
        <taxon>Aiptasiidae</taxon>
        <taxon>Exaiptasia</taxon>
    </lineage>
</organism>
<dbReference type="PANTHER" id="PTHR15907">
    <property type="entry name" value="DUF614 FAMILY PROTEIN-RELATED"/>
    <property type="match status" value="1"/>
</dbReference>
<name>A0A913X9L5_EXADI</name>
<dbReference type="OrthoDB" id="5946211at2759"/>
<dbReference type="KEGG" id="epa:110239679"/>
<dbReference type="EnsemblMetazoa" id="XM_021045415.2">
    <property type="protein sequence ID" value="XP_020901074.1"/>
    <property type="gene ID" value="LOC110239679"/>
</dbReference>
<reference evidence="2" key="1">
    <citation type="submission" date="2022-11" db="UniProtKB">
        <authorList>
            <consortium name="EnsemblMetazoa"/>
        </authorList>
    </citation>
    <scope>IDENTIFICATION</scope>
</reference>
<keyword evidence="3" id="KW-1185">Reference proteome</keyword>
<protein>
    <submittedName>
        <fullName evidence="2">Uncharacterized protein</fullName>
    </submittedName>
</protein>
<evidence type="ECO:0000256" key="1">
    <source>
        <dbReference type="ARBA" id="ARBA00009024"/>
    </source>
</evidence>
<evidence type="ECO:0000313" key="3">
    <source>
        <dbReference type="Proteomes" id="UP000887567"/>
    </source>
</evidence>
<dbReference type="OMA" id="ICIIAYV"/>
<comment type="similarity">
    <text evidence="1">Belongs to the cornifelin family.</text>
</comment>
<proteinExistence type="inferred from homology"/>
<dbReference type="GeneID" id="110239679"/>
<dbReference type="NCBIfam" id="TIGR01571">
    <property type="entry name" value="A_thal_Cys_rich"/>
    <property type="match status" value="1"/>
</dbReference>
<accession>A0A913X9L5</accession>
<evidence type="ECO:0000313" key="2">
    <source>
        <dbReference type="EnsemblMetazoa" id="XP_020901074.1"/>
    </source>
</evidence>